<dbReference type="Proteomes" id="UP000179807">
    <property type="component" value="Unassembled WGS sequence"/>
</dbReference>
<dbReference type="InterPro" id="IPR001005">
    <property type="entry name" value="SANT/Myb"/>
</dbReference>
<name>A0A1J4L523_9EUKA</name>
<dbReference type="Pfam" id="PF13921">
    <property type="entry name" value="Myb_DNA-bind_6"/>
    <property type="match status" value="1"/>
</dbReference>
<dbReference type="VEuPathDB" id="TrichDB:TRFO_12744"/>
<dbReference type="SMART" id="SM00717">
    <property type="entry name" value="SANT"/>
    <property type="match status" value="2"/>
</dbReference>
<gene>
    <name evidence="3" type="ORF">TRFO_12744</name>
</gene>
<feature type="domain" description="Myb-like" evidence="1">
    <location>
        <begin position="60"/>
        <end position="110"/>
    </location>
</feature>
<dbReference type="GO" id="GO:0005634">
    <property type="term" value="C:nucleus"/>
    <property type="evidence" value="ECO:0007669"/>
    <property type="project" value="TreeGrafter"/>
</dbReference>
<dbReference type="Gene3D" id="1.10.10.60">
    <property type="entry name" value="Homeodomain-like"/>
    <property type="match status" value="2"/>
</dbReference>
<dbReference type="InterPro" id="IPR017930">
    <property type="entry name" value="Myb_dom"/>
</dbReference>
<comment type="caution">
    <text evidence="3">The sequence shown here is derived from an EMBL/GenBank/DDBJ whole genome shotgun (WGS) entry which is preliminary data.</text>
</comment>
<reference evidence="3" key="1">
    <citation type="submission" date="2016-10" db="EMBL/GenBank/DDBJ databases">
        <authorList>
            <person name="Benchimol M."/>
            <person name="Almeida L.G."/>
            <person name="Vasconcelos A.T."/>
            <person name="Perreira-Neves A."/>
            <person name="Rosa I.A."/>
            <person name="Tasca T."/>
            <person name="Bogo M.R."/>
            <person name="de Souza W."/>
        </authorList>
    </citation>
    <scope>NUCLEOTIDE SEQUENCE [LARGE SCALE GENOMIC DNA]</scope>
    <source>
        <strain evidence="3">K</strain>
    </source>
</reference>
<dbReference type="CDD" id="cd00167">
    <property type="entry name" value="SANT"/>
    <property type="match status" value="2"/>
</dbReference>
<dbReference type="EMBL" id="MLAK01000046">
    <property type="protein sequence ID" value="OHT17038.1"/>
    <property type="molecule type" value="Genomic_DNA"/>
</dbReference>
<dbReference type="PROSITE" id="PS50090">
    <property type="entry name" value="MYB_LIKE"/>
    <property type="match status" value="2"/>
</dbReference>
<dbReference type="RefSeq" id="XP_068370174.1">
    <property type="nucleotide sequence ID" value="XM_068496825.1"/>
</dbReference>
<evidence type="ECO:0000259" key="1">
    <source>
        <dbReference type="PROSITE" id="PS50090"/>
    </source>
</evidence>
<feature type="domain" description="HTH myb-type" evidence="2">
    <location>
        <begin position="65"/>
        <end position="115"/>
    </location>
</feature>
<organism evidence="3 4">
    <name type="scientific">Tritrichomonas foetus</name>
    <dbReference type="NCBI Taxonomy" id="1144522"/>
    <lineage>
        <taxon>Eukaryota</taxon>
        <taxon>Metamonada</taxon>
        <taxon>Parabasalia</taxon>
        <taxon>Tritrichomonadida</taxon>
        <taxon>Tritrichomonadidae</taxon>
        <taxon>Tritrichomonas</taxon>
    </lineage>
</organism>
<dbReference type="PANTHER" id="PTHR45614:SF253">
    <property type="entry name" value="CHROMOSOME UNDETERMINED SCAFFOLD_38, WHOLE GENOME SHOTGUN SEQUENCE"/>
    <property type="match status" value="1"/>
</dbReference>
<dbReference type="SUPFAM" id="SSF46689">
    <property type="entry name" value="Homeodomain-like"/>
    <property type="match status" value="1"/>
</dbReference>
<keyword evidence="4" id="KW-1185">Reference proteome</keyword>
<accession>A0A1J4L523</accession>
<evidence type="ECO:0000259" key="2">
    <source>
        <dbReference type="PROSITE" id="PS51294"/>
    </source>
</evidence>
<dbReference type="PROSITE" id="PS51294">
    <property type="entry name" value="HTH_MYB"/>
    <property type="match status" value="2"/>
</dbReference>
<sequence length="235" mass="27508">MLTSSPIESRQKRMPFKPNEDARLRELVEKYGDMNWAFVASQMPNRSVRQCRERWQNNLAAGVSKKKWTKEEDELLNAKYSEFGPRWKFFESFFPGRTSYNIRNRWQCKVRLWNIYSSQNIKLDDGVQVFQNNYCTSEGSSMNSYNNSTVMSPTCTFNTVNSTVNETTVEKNANNGNRNGSNTSALPIPEINYVQPVTDFTDCMDDDFQIEIFDDLVDDNTYYNDIFFEQEIMHV</sequence>
<dbReference type="OrthoDB" id="2143914at2759"/>
<dbReference type="AlphaFoldDB" id="A0A1J4L523"/>
<dbReference type="GO" id="GO:0000978">
    <property type="term" value="F:RNA polymerase II cis-regulatory region sequence-specific DNA binding"/>
    <property type="evidence" value="ECO:0007669"/>
    <property type="project" value="TreeGrafter"/>
</dbReference>
<evidence type="ECO:0000313" key="4">
    <source>
        <dbReference type="Proteomes" id="UP000179807"/>
    </source>
</evidence>
<feature type="domain" description="HTH myb-type" evidence="2">
    <location>
        <begin position="8"/>
        <end position="63"/>
    </location>
</feature>
<evidence type="ECO:0000313" key="3">
    <source>
        <dbReference type="EMBL" id="OHT17038.1"/>
    </source>
</evidence>
<dbReference type="InterPro" id="IPR009057">
    <property type="entry name" value="Homeodomain-like_sf"/>
</dbReference>
<feature type="domain" description="Myb-like" evidence="1">
    <location>
        <begin position="8"/>
        <end position="59"/>
    </location>
</feature>
<proteinExistence type="predicted"/>
<protein>
    <submittedName>
        <fullName evidence="3">Myb-like DNA-binding domain containing protein</fullName>
    </submittedName>
</protein>
<dbReference type="GeneID" id="94831529"/>
<dbReference type="PANTHER" id="PTHR45614">
    <property type="entry name" value="MYB PROTEIN-RELATED"/>
    <property type="match status" value="1"/>
</dbReference>
<dbReference type="InterPro" id="IPR050560">
    <property type="entry name" value="MYB_TF"/>
</dbReference>
<dbReference type="GO" id="GO:0000981">
    <property type="term" value="F:DNA-binding transcription factor activity, RNA polymerase II-specific"/>
    <property type="evidence" value="ECO:0007669"/>
    <property type="project" value="TreeGrafter"/>
</dbReference>